<feature type="domain" description="Dynein heavy chain ATP-binding dynein motor region" evidence="18">
    <location>
        <begin position="798"/>
        <end position="1015"/>
    </location>
</feature>
<dbReference type="FunFam" id="3.40.50.300:FF:000411">
    <property type="entry name" value="dynein heavy chain 17, axonemal"/>
    <property type="match status" value="1"/>
</dbReference>
<dbReference type="InterPro" id="IPR041228">
    <property type="entry name" value="Dynein_C"/>
</dbReference>
<dbReference type="Pfam" id="PF12777">
    <property type="entry name" value="MT"/>
    <property type="match status" value="1"/>
</dbReference>
<evidence type="ECO:0000259" key="18">
    <source>
        <dbReference type="Pfam" id="PF12781"/>
    </source>
</evidence>
<evidence type="ECO:0000256" key="10">
    <source>
        <dbReference type="ARBA" id="ARBA00023069"/>
    </source>
</evidence>
<keyword evidence="12" id="KW-0206">Cytoskeleton</keyword>
<dbReference type="FunFam" id="1.20.920.30:FF:000003">
    <property type="entry name" value="Dynein axonemal heavy chain 17"/>
    <property type="match status" value="1"/>
</dbReference>
<keyword evidence="7" id="KW-0067">ATP-binding</keyword>
<evidence type="ECO:0000256" key="7">
    <source>
        <dbReference type="ARBA" id="ARBA00022840"/>
    </source>
</evidence>
<dbReference type="FunFam" id="3.10.490.20:FF:000002">
    <property type="entry name" value="Dynein axonemal heavy chain 17"/>
    <property type="match status" value="1"/>
</dbReference>
<dbReference type="InterPro" id="IPR024743">
    <property type="entry name" value="Dynein_HC_stalk"/>
</dbReference>
<evidence type="ECO:0000256" key="14">
    <source>
        <dbReference type="SAM" id="Coils"/>
    </source>
</evidence>
<evidence type="ECO:0000256" key="11">
    <source>
        <dbReference type="ARBA" id="ARBA00023175"/>
    </source>
</evidence>
<keyword evidence="4" id="KW-0493">Microtubule</keyword>
<keyword evidence="8" id="KW-0243">Dynein</keyword>
<keyword evidence="13" id="KW-0966">Cell projection</keyword>
<reference evidence="22" key="1">
    <citation type="submission" date="2015-11" db="EMBL/GenBank/DDBJ databases">
        <title>De novo transcriptome assembly of four potential Pierce s Disease insect vectors from Arizona vineyards.</title>
        <authorList>
            <person name="Tassone E.E."/>
        </authorList>
    </citation>
    <scope>NUCLEOTIDE SEQUENCE</scope>
</reference>
<dbReference type="SUPFAM" id="SSF52540">
    <property type="entry name" value="P-loop containing nucleoside triphosphate hydrolases"/>
    <property type="match status" value="1"/>
</dbReference>
<feature type="domain" description="Dynein heavy chain AAA module D4" evidence="17">
    <location>
        <begin position="156"/>
        <end position="415"/>
    </location>
</feature>
<evidence type="ECO:0000256" key="3">
    <source>
        <dbReference type="ARBA" id="ARBA00022490"/>
    </source>
</evidence>
<dbReference type="Pfam" id="PF12780">
    <property type="entry name" value="AAA_8"/>
    <property type="match status" value="1"/>
</dbReference>
<dbReference type="Gene3D" id="1.20.1270.280">
    <property type="match status" value="1"/>
</dbReference>
<dbReference type="GO" id="GO:0005524">
    <property type="term" value="F:ATP binding"/>
    <property type="evidence" value="ECO:0007669"/>
    <property type="project" value="UniProtKB-KW"/>
</dbReference>
<dbReference type="EMBL" id="GECU01003956">
    <property type="protein sequence ID" value="JAT03751.1"/>
    <property type="molecule type" value="Transcribed_RNA"/>
</dbReference>
<dbReference type="GO" id="GO:0030286">
    <property type="term" value="C:dynein complex"/>
    <property type="evidence" value="ECO:0007669"/>
    <property type="project" value="UniProtKB-KW"/>
</dbReference>
<name>A0A1B6JX39_9HEMI</name>
<comment type="similarity">
    <text evidence="2">Belongs to the dynein heavy chain family.</text>
</comment>
<dbReference type="InterPro" id="IPR043160">
    <property type="entry name" value="Dynein_C_barrel"/>
</dbReference>
<keyword evidence="6" id="KW-0547">Nucleotide-binding</keyword>
<evidence type="ECO:0000256" key="13">
    <source>
        <dbReference type="ARBA" id="ARBA00023273"/>
    </source>
</evidence>
<evidence type="ECO:0000259" key="20">
    <source>
        <dbReference type="Pfam" id="PF18198"/>
    </source>
</evidence>
<dbReference type="PANTHER" id="PTHR46961:SF20">
    <property type="entry name" value="LOW QUALITY PROTEIN: DYNEIN BETA CHAIN, CILIARY-LIKE"/>
    <property type="match status" value="1"/>
</dbReference>
<evidence type="ECO:0000259" key="15">
    <source>
        <dbReference type="Pfam" id="PF03028"/>
    </source>
</evidence>
<dbReference type="GO" id="GO:0007018">
    <property type="term" value="P:microtubule-based movement"/>
    <property type="evidence" value="ECO:0007669"/>
    <property type="project" value="InterPro"/>
</dbReference>
<dbReference type="Gene3D" id="6.10.140.1060">
    <property type="match status" value="1"/>
</dbReference>
<dbReference type="Pfam" id="PF03028">
    <property type="entry name" value="Dynein_heavy"/>
    <property type="match status" value="1"/>
</dbReference>
<dbReference type="GO" id="GO:0005930">
    <property type="term" value="C:axoneme"/>
    <property type="evidence" value="ECO:0007669"/>
    <property type="project" value="UniProtKB-SubCell"/>
</dbReference>
<organism evidence="22">
    <name type="scientific">Homalodisca liturata</name>
    <dbReference type="NCBI Taxonomy" id="320908"/>
    <lineage>
        <taxon>Eukaryota</taxon>
        <taxon>Metazoa</taxon>
        <taxon>Ecdysozoa</taxon>
        <taxon>Arthropoda</taxon>
        <taxon>Hexapoda</taxon>
        <taxon>Insecta</taxon>
        <taxon>Pterygota</taxon>
        <taxon>Neoptera</taxon>
        <taxon>Paraneoptera</taxon>
        <taxon>Hemiptera</taxon>
        <taxon>Auchenorrhyncha</taxon>
        <taxon>Membracoidea</taxon>
        <taxon>Cicadellidae</taxon>
        <taxon>Cicadellinae</taxon>
        <taxon>Proconiini</taxon>
        <taxon>Homalodisca</taxon>
    </lineage>
</organism>
<evidence type="ECO:0000259" key="21">
    <source>
        <dbReference type="Pfam" id="PF18199"/>
    </source>
</evidence>
<gene>
    <name evidence="22" type="ORF">g.37407</name>
</gene>
<feature type="coiled-coil region" evidence="14">
    <location>
        <begin position="650"/>
        <end position="733"/>
    </location>
</feature>
<dbReference type="InterPro" id="IPR041589">
    <property type="entry name" value="DNAH3_AAA_lid_1"/>
</dbReference>
<proteinExistence type="inferred from homology"/>
<feature type="non-terminal residue" evidence="22">
    <location>
        <position position="1"/>
    </location>
</feature>
<keyword evidence="9 14" id="KW-0175">Coiled coil</keyword>
<evidence type="ECO:0000256" key="1">
    <source>
        <dbReference type="ARBA" id="ARBA00004430"/>
    </source>
</evidence>
<feature type="coiled-coil region" evidence="14">
    <location>
        <begin position="963"/>
        <end position="1025"/>
    </location>
</feature>
<sequence>KFPTAVIKTTDLITQLALTMHSKMSSVFLPTAIRFHYIFNLRDLANIYQGMLFCTNECLTTPGRFVRLWMHEATRVYCDKLVDHKDQDTFNKLMAENIKKVFAEMPESDYNEKPLIFCHFVEGLGDPKYLPMPSWAALNKLLEEAMSQYNDLVGAMNLVLFEDAMSHICRINRIMEAPRGNALLVGVGGSGKQSLSRLSAFISGLDPFQVQLKKGYSMVDLKLDLAGLYLKAGLKNVSIMFLMTDSQVADERFLVLINDMLASGEIPELFADDEVDNIISTIGPEVKGAGIPDTRENCWKYFISKVRKLIKVILCFSPVGSTLRVRSRKFPAIVNCTSINWFMEWPQEALVSVSARFLSEIEVLPNQIRKSVSLFMAYVHTSVNTMSQAYLENERRYNYTTPKSFLEQINLYSKLLKFTVKDCLARSRRLQNGLKKLVGCSDQVEGLKSQLAEQEKIILEKTKAATELIKIVGKEQDKVAKEQIKVAEEERKVKIMEEDIMVKQKICEEDLEKAEPALTAAMAALNTLNKNNLTELKSFGAPPTAVVKICEAVMVLFSKGKLPKDRSWKACKVMMGALDKFLANLVNYDKENIHQDIITELVKKYLSDPEFDPDFVMSKSSAAAGICSWVINIYNFHQVWIVVLPKRKALAQANQDLAAARAKLAELKSKLMELEVELAVLTKKFEDAVADKLKCETEAEKTAETIDLANRLVNGLASENQRWKDTVANLQRQSQTLPGDMLLVTAFISYVGCFTRRYRIDLMNKNWLPFIGKLKPAIPLSGDVDPLSLLTDEAQIAQWQNFGLPSDRMSSENATILTTSERWPLMIDPQLQGIKWIKAMYGAKLHVIRLGQKNYLERIEKSLSDGSTILIENIGESVDPVLDSLLGRNLIKKGTAVKIGDKEMDFNPKFRLILHTKLANPHYKPEMQAQTTLINFTVTKDGLEEQLLAEVVKAERPDLESLKAELTKQQNVFKITLKQLEDELLMRLSSAGPDILGDKELVLNLEKTKRTADEITAKVAEAKITSAKIDDAREMYRPAATRASILYFILNDLYKINPIYQFSLKAFSVVFQNAIAKADPSEILAERVAILVEFITFFVFMYTSRGLFESDKLIFMAQMAIQVLLQSGEISGEELDFLLRFPFVPNLSSPVDFLTNTLWGGIKALANMDNFKNLDKDIEGSQKRWRKFIEGECPERDKFPQDWKNKSALQRLCMMRSMRPDRMTYAVRCFIEEKLGTKYVEARTVEFAKSFEESSSTVPVFFILSPGVDPTRDVESVGKKMGFTTDKRNFHNVSLGQGQEIVAEQTMETCAHYGHWVILQNIHLVKNWLPTLEKKMEACSENPHRDFRLFISAEPAPSPEFHIIPQGVLESSIKITNEPPTGMMANLHKALDNFNQDTLEMCSKEAEFKAILFALCYFHAVVAERRKFGAQGWNRSYPFNVGDLTISVHVLYNYLENSSKIPWEDLRYLFGEIMYGGHITDDWDRRLCRTYLQEFLAPELVEGDLFYAPGFQAPPNIDYVGYHNYIDDMLPPESPNLYGLHTNAEIGFLTTLADNLFKTIFELQPREAGTSAGGGISREEKVKQILDEIFDKVPDPFNIPDMMARVEERTPYIIVAFQECERMNNLMQEIRRSLKELSLGLKGELTITSEMEVLESSLFLDNVPENWTKLAYPSLMGLGAWFSDLMVRLRELESWVGDFNLPSSVWLAGFFNPQSFLTAIMQSTARKNEWPLDKMCLQCDVTKKQKEEFSSPPREGAYINGLFMEGARWNMELGCISSSKLKELFPMMPVVFIKAITQDKQDLRNIYECPVYKTRQRGPTFVWTFNLKTKEKASKWTLAGVAILLCT</sequence>
<accession>A0A1B6JX39</accession>
<evidence type="ECO:0000256" key="9">
    <source>
        <dbReference type="ARBA" id="ARBA00023054"/>
    </source>
</evidence>
<dbReference type="Gene3D" id="1.10.8.720">
    <property type="entry name" value="Region D6 of dynein motor"/>
    <property type="match status" value="1"/>
</dbReference>
<protein>
    <recommendedName>
        <fullName evidence="23">AAA+ ATPase domain-containing protein</fullName>
    </recommendedName>
</protein>
<keyword evidence="3" id="KW-0963">Cytoplasm</keyword>
<dbReference type="Gene3D" id="1.20.920.30">
    <property type="match status" value="1"/>
</dbReference>
<keyword evidence="11" id="KW-0505">Motor protein</keyword>
<evidence type="ECO:0000256" key="4">
    <source>
        <dbReference type="ARBA" id="ARBA00022701"/>
    </source>
</evidence>
<dbReference type="Pfam" id="PF17857">
    <property type="entry name" value="AAA_lid_1"/>
    <property type="match status" value="1"/>
</dbReference>
<dbReference type="FunFam" id="3.40.50.300:FF:002141">
    <property type="entry name" value="Dynein heavy chain"/>
    <property type="match status" value="1"/>
</dbReference>
<evidence type="ECO:0000259" key="16">
    <source>
        <dbReference type="Pfam" id="PF12777"/>
    </source>
</evidence>
<dbReference type="Gene3D" id="1.10.8.1220">
    <property type="match status" value="1"/>
</dbReference>
<dbReference type="Pfam" id="PF18199">
    <property type="entry name" value="Dynein_C"/>
    <property type="match status" value="1"/>
</dbReference>
<evidence type="ECO:0000256" key="5">
    <source>
        <dbReference type="ARBA" id="ARBA00022737"/>
    </source>
</evidence>
<feature type="domain" description="Dynein heavy chain coiled coil stalk" evidence="16">
    <location>
        <begin position="429"/>
        <end position="771"/>
    </location>
</feature>
<dbReference type="GO" id="GO:0045505">
    <property type="term" value="F:dynein intermediate chain binding"/>
    <property type="evidence" value="ECO:0007669"/>
    <property type="project" value="InterPro"/>
</dbReference>
<feature type="domain" description="Dynein heavy chain AAA lid" evidence="20">
    <location>
        <begin position="1408"/>
        <end position="1544"/>
    </location>
</feature>
<feature type="domain" description="Dynein heavy chain region D6 P-loop" evidence="15">
    <location>
        <begin position="1256"/>
        <end position="1376"/>
    </location>
</feature>
<dbReference type="InterPro" id="IPR026983">
    <property type="entry name" value="DHC"/>
</dbReference>
<comment type="subcellular location">
    <subcellularLocation>
        <location evidence="1">Cytoplasm</location>
        <location evidence="1">Cytoskeleton</location>
        <location evidence="1">Cilium axoneme</location>
    </subcellularLocation>
</comment>
<dbReference type="InterPro" id="IPR041658">
    <property type="entry name" value="AAA_lid_11"/>
</dbReference>
<evidence type="ECO:0008006" key="23">
    <source>
        <dbReference type="Google" id="ProtNLM"/>
    </source>
</evidence>
<dbReference type="GO" id="GO:0005874">
    <property type="term" value="C:microtubule"/>
    <property type="evidence" value="ECO:0007669"/>
    <property type="project" value="UniProtKB-KW"/>
</dbReference>
<dbReference type="FunFam" id="1.20.920.20:FF:000003">
    <property type="entry name" value="Dynein axonemal heavy chain 17"/>
    <property type="match status" value="1"/>
</dbReference>
<dbReference type="PANTHER" id="PTHR46961">
    <property type="entry name" value="DYNEIN HEAVY CHAIN 1, AXONEMAL-LIKE PROTEIN"/>
    <property type="match status" value="1"/>
</dbReference>
<dbReference type="FunFam" id="1.10.8.720:FF:000002">
    <property type="entry name" value="Dynein heavy chain 9, axonemal"/>
    <property type="match status" value="1"/>
</dbReference>
<evidence type="ECO:0000256" key="12">
    <source>
        <dbReference type="ARBA" id="ARBA00023212"/>
    </source>
</evidence>
<dbReference type="GO" id="GO:0031514">
    <property type="term" value="C:motile cilium"/>
    <property type="evidence" value="ECO:0007669"/>
    <property type="project" value="UniProtKB-ARBA"/>
</dbReference>
<evidence type="ECO:0000256" key="2">
    <source>
        <dbReference type="ARBA" id="ARBA00008887"/>
    </source>
</evidence>
<feature type="domain" description="Dynein heavy chain C-terminal" evidence="21">
    <location>
        <begin position="1553"/>
        <end position="1845"/>
    </location>
</feature>
<dbReference type="InterPro" id="IPR027417">
    <property type="entry name" value="P-loop_NTPase"/>
</dbReference>
<dbReference type="FunFam" id="1.20.1270.280:FF:000003">
    <property type="entry name" value="Dynein axonemal heavy chain 17"/>
    <property type="match status" value="1"/>
</dbReference>
<dbReference type="FunFam" id="1.10.8.1220:FF:000001">
    <property type="entry name" value="Dynein axonemal heavy chain 5"/>
    <property type="match status" value="1"/>
</dbReference>
<dbReference type="InterPro" id="IPR024317">
    <property type="entry name" value="Dynein_heavy_chain_D4_dom"/>
</dbReference>
<feature type="domain" description="Dynein heavy chain 3 AAA+ lid" evidence="19">
    <location>
        <begin position="15"/>
        <end position="105"/>
    </location>
</feature>
<evidence type="ECO:0000259" key="19">
    <source>
        <dbReference type="Pfam" id="PF17857"/>
    </source>
</evidence>
<keyword evidence="10" id="KW-0969">Cilium</keyword>
<dbReference type="Gene3D" id="1.20.920.20">
    <property type="match status" value="1"/>
</dbReference>
<keyword evidence="5" id="KW-0677">Repeat</keyword>
<dbReference type="InterPro" id="IPR004273">
    <property type="entry name" value="Dynein_heavy_D6_P-loop"/>
</dbReference>
<dbReference type="Pfam" id="PF12781">
    <property type="entry name" value="AAA_9"/>
    <property type="match status" value="1"/>
</dbReference>
<evidence type="ECO:0000313" key="22">
    <source>
        <dbReference type="EMBL" id="JAT03751.1"/>
    </source>
</evidence>
<dbReference type="GO" id="GO:0008569">
    <property type="term" value="F:minus-end-directed microtubule motor activity"/>
    <property type="evidence" value="ECO:0007669"/>
    <property type="project" value="InterPro"/>
</dbReference>
<dbReference type="GO" id="GO:0051959">
    <property type="term" value="F:dynein light intermediate chain binding"/>
    <property type="evidence" value="ECO:0007669"/>
    <property type="project" value="InterPro"/>
</dbReference>
<dbReference type="Gene3D" id="3.10.490.20">
    <property type="match status" value="1"/>
</dbReference>
<evidence type="ECO:0000256" key="8">
    <source>
        <dbReference type="ARBA" id="ARBA00023017"/>
    </source>
</evidence>
<evidence type="ECO:0000259" key="17">
    <source>
        <dbReference type="Pfam" id="PF12780"/>
    </source>
</evidence>
<dbReference type="Gene3D" id="3.40.50.300">
    <property type="entry name" value="P-loop containing nucleotide triphosphate hydrolases"/>
    <property type="match status" value="3"/>
</dbReference>
<evidence type="ECO:0000256" key="6">
    <source>
        <dbReference type="ARBA" id="ARBA00022741"/>
    </source>
</evidence>
<dbReference type="Pfam" id="PF18198">
    <property type="entry name" value="AAA_lid_11"/>
    <property type="match status" value="1"/>
</dbReference>
<dbReference type="FunFam" id="3.40.50.300:FF:000049">
    <property type="entry name" value="Dynein, axonemal, heavy chain 5"/>
    <property type="match status" value="1"/>
</dbReference>
<dbReference type="InterPro" id="IPR042219">
    <property type="entry name" value="AAA_lid_11_sf"/>
</dbReference>
<dbReference type="InterPro" id="IPR035706">
    <property type="entry name" value="AAA_9"/>
</dbReference>